<reference evidence="5 6" key="1">
    <citation type="submission" date="2020-08" db="EMBL/GenBank/DDBJ databases">
        <title>Genome public.</title>
        <authorList>
            <person name="Liu C."/>
            <person name="Sun Q."/>
        </authorList>
    </citation>
    <scope>NUCLEOTIDE SEQUENCE [LARGE SCALE GENOMIC DNA]</scope>
    <source>
        <strain evidence="5 6">M2</strain>
    </source>
</reference>
<evidence type="ECO:0000313" key="6">
    <source>
        <dbReference type="Proteomes" id="UP000641741"/>
    </source>
</evidence>
<feature type="domain" description="FAD-binding oxidoreductase/transferase type 4 C-terminal" evidence="4">
    <location>
        <begin position="54"/>
        <end position="90"/>
    </location>
</feature>
<dbReference type="InterPro" id="IPR016164">
    <property type="entry name" value="FAD-linked_Oxase-like_C"/>
</dbReference>
<dbReference type="SUPFAM" id="SSF55103">
    <property type="entry name" value="FAD-linked oxidases, C-terminal domain"/>
    <property type="match status" value="1"/>
</dbReference>
<keyword evidence="6" id="KW-1185">Reference proteome</keyword>
<evidence type="ECO:0000313" key="5">
    <source>
        <dbReference type="EMBL" id="MBC5695040.1"/>
    </source>
</evidence>
<dbReference type="InterPro" id="IPR004113">
    <property type="entry name" value="FAD-bd_oxidored_4_C"/>
</dbReference>
<sequence>MPPFRRHFPQEGNDHANQQTGSAEHHPGRGAPAFCGTDSAGIPERRARAQNRHGISKRPYFLRETPKENLAVMNRIKTALDPKHILNDQKSYIVGGK</sequence>
<evidence type="ECO:0000256" key="3">
    <source>
        <dbReference type="SAM" id="MobiDB-lite"/>
    </source>
</evidence>
<evidence type="ECO:0000256" key="2">
    <source>
        <dbReference type="ARBA" id="ARBA00022827"/>
    </source>
</evidence>
<dbReference type="InterPro" id="IPR016171">
    <property type="entry name" value="Vanillyl_alc_oxidase_C-sub2"/>
</dbReference>
<feature type="region of interest" description="Disordered" evidence="3">
    <location>
        <begin position="1"/>
        <end position="41"/>
    </location>
</feature>
<dbReference type="EMBL" id="JACOPK010000003">
    <property type="protein sequence ID" value="MBC5695040.1"/>
    <property type="molecule type" value="Genomic_DNA"/>
</dbReference>
<evidence type="ECO:0000259" key="4">
    <source>
        <dbReference type="Pfam" id="PF02913"/>
    </source>
</evidence>
<name>A0ABR7GL46_9FIRM</name>
<dbReference type="Gene3D" id="1.10.45.10">
    <property type="entry name" value="Vanillyl-alcohol Oxidase, Chain A, domain 4"/>
    <property type="match status" value="1"/>
</dbReference>
<evidence type="ECO:0000256" key="1">
    <source>
        <dbReference type="ARBA" id="ARBA00022630"/>
    </source>
</evidence>
<protein>
    <recommendedName>
        <fullName evidence="4">FAD-binding oxidoreductase/transferase type 4 C-terminal domain-containing protein</fullName>
    </recommendedName>
</protein>
<organism evidence="5 6">
    <name type="scientific">Agathobaculum hominis</name>
    <dbReference type="NCBI Taxonomy" id="2763014"/>
    <lineage>
        <taxon>Bacteria</taxon>
        <taxon>Bacillati</taxon>
        <taxon>Bacillota</taxon>
        <taxon>Clostridia</taxon>
        <taxon>Eubacteriales</taxon>
        <taxon>Butyricicoccaceae</taxon>
        <taxon>Agathobaculum</taxon>
    </lineage>
</organism>
<proteinExistence type="predicted"/>
<dbReference type="Pfam" id="PF02913">
    <property type="entry name" value="FAD-oxidase_C"/>
    <property type="match status" value="1"/>
</dbReference>
<comment type="caution">
    <text evidence="5">The sequence shown here is derived from an EMBL/GenBank/DDBJ whole genome shotgun (WGS) entry which is preliminary data.</text>
</comment>
<keyword evidence="1" id="KW-0285">Flavoprotein</keyword>
<accession>A0ABR7GL46</accession>
<keyword evidence="2" id="KW-0274">FAD</keyword>
<dbReference type="Proteomes" id="UP000641741">
    <property type="component" value="Unassembled WGS sequence"/>
</dbReference>
<gene>
    <name evidence="5" type="ORF">H8S02_03650</name>
</gene>